<dbReference type="SMART" id="SM00700">
    <property type="entry name" value="JHBP"/>
    <property type="match status" value="1"/>
</dbReference>
<sequence length="266" mass="29768">MALCRGALLLVTVSVVAMTTGTQAALPLPNFIKPCSRNDPNLSECALSSGRPIIDRFKDASQGAAWGLPKYRIPKLEPLQISEIKVNQEKGANSGVGIDLVAKDIFAHGLSNAEMRNISVQLNPPHFWCSFFIPRIELESKYTIDGKILILPIKGEGDANITLVNMDLFYDFGGEWEKRDDGKEYLKVKDYKIQFKSGRTYIKLTNLFNGDAELGKRMNEFLDVNWKEVTEEMGPPIADALGEVIKTIMEGFTDQVPYEYIFPEKV</sequence>
<protein>
    <recommendedName>
        <fullName evidence="7">Protein takeout-like</fullName>
    </recommendedName>
</protein>
<dbReference type="Proteomes" id="UP000792457">
    <property type="component" value="Unassembled WGS sequence"/>
</dbReference>
<comment type="similarity">
    <text evidence="3">Belongs to the TO family.</text>
</comment>
<evidence type="ECO:0000256" key="2">
    <source>
        <dbReference type="ARBA" id="ARBA00023108"/>
    </source>
</evidence>
<dbReference type="AlphaFoldDB" id="A0A8K0NZE2"/>
<evidence type="ECO:0000256" key="4">
    <source>
        <dbReference type="SAM" id="SignalP"/>
    </source>
</evidence>
<evidence type="ECO:0000256" key="1">
    <source>
        <dbReference type="ARBA" id="ARBA00022729"/>
    </source>
</evidence>
<keyword evidence="2" id="KW-0090">Biological rhythms</keyword>
<keyword evidence="1 4" id="KW-0732">Signal</keyword>
<dbReference type="Gene3D" id="3.15.10.30">
    <property type="entry name" value="Haemolymph juvenile hormone binding protein"/>
    <property type="match status" value="1"/>
</dbReference>
<comment type="caution">
    <text evidence="5">The sequence shown here is derived from an EMBL/GenBank/DDBJ whole genome shotgun (WGS) entry which is preliminary data.</text>
</comment>
<dbReference type="EMBL" id="KZ308335">
    <property type="protein sequence ID" value="KAG8227706.1"/>
    <property type="molecule type" value="Genomic_DNA"/>
</dbReference>
<gene>
    <name evidence="5" type="ORF">J437_LFUL007988</name>
</gene>
<organism evidence="5 6">
    <name type="scientific">Ladona fulva</name>
    <name type="common">Scarce chaser dragonfly</name>
    <name type="synonym">Libellula fulva</name>
    <dbReference type="NCBI Taxonomy" id="123851"/>
    <lineage>
        <taxon>Eukaryota</taxon>
        <taxon>Metazoa</taxon>
        <taxon>Ecdysozoa</taxon>
        <taxon>Arthropoda</taxon>
        <taxon>Hexapoda</taxon>
        <taxon>Insecta</taxon>
        <taxon>Pterygota</taxon>
        <taxon>Palaeoptera</taxon>
        <taxon>Odonata</taxon>
        <taxon>Epiprocta</taxon>
        <taxon>Anisoptera</taxon>
        <taxon>Libelluloidea</taxon>
        <taxon>Libellulidae</taxon>
        <taxon>Ladona</taxon>
    </lineage>
</organism>
<evidence type="ECO:0000256" key="3">
    <source>
        <dbReference type="ARBA" id="ARBA00060902"/>
    </source>
</evidence>
<dbReference type="Pfam" id="PF06585">
    <property type="entry name" value="JHBP"/>
    <property type="match status" value="1"/>
</dbReference>
<reference evidence="5" key="1">
    <citation type="submission" date="2013-04" db="EMBL/GenBank/DDBJ databases">
        <authorList>
            <person name="Qu J."/>
            <person name="Murali S.C."/>
            <person name="Bandaranaike D."/>
            <person name="Bellair M."/>
            <person name="Blankenburg K."/>
            <person name="Chao H."/>
            <person name="Dinh H."/>
            <person name="Doddapaneni H."/>
            <person name="Downs B."/>
            <person name="Dugan-Rocha S."/>
            <person name="Elkadiri S."/>
            <person name="Gnanaolivu R.D."/>
            <person name="Hernandez B."/>
            <person name="Javaid M."/>
            <person name="Jayaseelan J.C."/>
            <person name="Lee S."/>
            <person name="Li M."/>
            <person name="Ming W."/>
            <person name="Munidasa M."/>
            <person name="Muniz J."/>
            <person name="Nguyen L."/>
            <person name="Ongeri F."/>
            <person name="Osuji N."/>
            <person name="Pu L.-L."/>
            <person name="Puazo M."/>
            <person name="Qu C."/>
            <person name="Quiroz J."/>
            <person name="Raj R."/>
            <person name="Weissenberger G."/>
            <person name="Xin Y."/>
            <person name="Zou X."/>
            <person name="Han Y."/>
            <person name="Richards S."/>
            <person name="Worley K."/>
            <person name="Muzny D."/>
            <person name="Gibbs R."/>
        </authorList>
    </citation>
    <scope>NUCLEOTIDE SEQUENCE</scope>
    <source>
        <strain evidence="5">Sampled in the wild</strain>
    </source>
</reference>
<reference evidence="5" key="2">
    <citation type="submission" date="2017-10" db="EMBL/GenBank/DDBJ databases">
        <title>Ladona fulva Genome sequencing and assembly.</title>
        <authorList>
            <person name="Murali S."/>
            <person name="Richards S."/>
            <person name="Bandaranaike D."/>
            <person name="Bellair M."/>
            <person name="Blankenburg K."/>
            <person name="Chao H."/>
            <person name="Dinh H."/>
            <person name="Doddapaneni H."/>
            <person name="Dugan-Rocha S."/>
            <person name="Elkadiri S."/>
            <person name="Gnanaolivu R."/>
            <person name="Hernandez B."/>
            <person name="Skinner E."/>
            <person name="Javaid M."/>
            <person name="Lee S."/>
            <person name="Li M."/>
            <person name="Ming W."/>
            <person name="Munidasa M."/>
            <person name="Muniz J."/>
            <person name="Nguyen L."/>
            <person name="Hughes D."/>
            <person name="Osuji N."/>
            <person name="Pu L.-L."/>
            <person name="Puazo M."/>
            <person name="Qu C."/>
            <person name="Quiroz J."/>
            <person name="Raj R."/>
            <person name="Weissenberger G."/>
            <person name="Xin Y."/>
            <person name="Zou X."/>
            <person name="Han Y."/>
            <person name="Worley K."/>
            <person name="Muzny D."/>
            <person name="Gibbs R."/>
        </authorList>
    </citation>
    <scope>NUCLEOTIDE SEQUENCE</scope>
    <source>
        <strain evidence="5">Sampled in the wild</strain>
    </source>
</reference>
<dbReference type="OrthoDB" id="8194225at2759"/>
<dbReference type="GO" id="GO:0005615">
    <property type="term" value="C:extracellular space"/>
    <property type="evidence" value="ECO:0007669"/>
    <property type="project" value="TreeGrafter"/>
</dbReference>
<name>A0A8K0NZE2_LADFU</name>
<feature type="chain" id="PRO_5035422788" description="Protein takeout-like" evidence="4">
    <location>
        <begin position="25"/>
        <end position="266"/>
    </location>
</feature>
<dbReference type="InterPro" id="IPR038606">
    <property type="entry name" value="To_sf"/>
</dbReference>
<dbReference type="GO" id="GO:0007623">
    <property type="term" value="P:circadian rhythm"/>
    <property type="evidence" value="ECO:0007669"/>
    <property type="project" value="UniProtKB-ARBA"/>
</dbReference>
<dbReference type="InterPro" id="IPR010562">
    <property type="entry name" value="Haemolymph_juvenile_hormone-bd"/>
</dbReference>
<dbReference type="PANTHER" id="PTHR11008:SF41">
    <property type="entry name" value="RE70318P"/>
    <property type="match status" value="1"/>
</dbReference>
<accession>A0A8K0NZE2</accession>
<dbReference type="FunFam" id="3.15.10.30:FF:000001">
    <property type="entry name" value="Takeout-like protein 1"/>
    <property type="match status" value="1"/>
</dbReference>
<evidence type="ECO:0000313" key="5">
    <source>
        <dbReference type="EMBL" id="KAG8227706.1"/>
    </source>
</evidence>
<feature type="signal peptide" evidence="4">
    <location>
        <begin position="1"/>
        <end position="24"/>
    </location>
</feature>
<evidence type="ECO:0008006" key="7">
    <source>
        <dbReference type="Google" id="ProtNLM"/>
    </source>
</evidence>
<evidence type="ECO:0000313" key="6">
    <source>
        <dbReference type="Proteomes" id="UP000792457"/>
    </source>
</evidence>
<dbReference type="PANTHER" id="PTHR11008">
    <property type="entry name" value="PROTEIN TAKEOUT-LIKE PROTEIN"/>
    <property type="match status" value="1"/>
</dbReference>
<proteinExistence type="inferred from homology"/>
<keyword evidence="6" id="KW-1185">Reference proteome</keyword>